<name>A0A9P6XVG8_9FUNG</name>
<dbReference type="Proteomes" id="UP000740926">
    <property type="component" value="Unassembled WGS sequence"/>
</dbReference>
<comment type="cofactor">
    <cofactor evidence="6">
        <name>Zn(2+)</name>
        <dbReference type="ChEBI" id="CHEBI:29105"/>
    </cofactor>
    <text evidence="6">Binds 1 zinc ion per subunit.</text>
</comment>
<evidence type="ECO:0000259" key="7">
    <source>
        <dbReference type="Pfam" id="PF01435"/>
    </source>
</evidence>
<comment type="caution">
    <text evidence="8">The sequence shown here is derived from an EMBL/GenBank/DDBJ whole genome shotgun (WGS) entry which is preliminary data.</text>
</comment>
<dbReference type="AlphaFoldDB" id="A0A9P6XVG8"/>
<feature type="domain" description="Peptidase M48" evidence="7">
    <location>
        <begin position="4"/>
        <end position="69"/>
    </location>
</feature>
<dbReference type="InterPro" id="IPR051156">
    <property type="entry name" value="Mito/Outer_Membr_Metalloprot"/>
</dbReference>
<dbReference type="PANTHER" id="PTHR22726:SF1">
    <property type="entry name" value="METALLOENDOPEPTIDASE OMA1, MITOCHONDRIAL"/>
    <property type="match status" value="1"/>
</dbReference>
<dbReference type="GO" id="GO:0016020">
    <property type="term" value="C:membrane"/>
    <property type="evidence" value="ECO:0007669"/>
    <property type="project" value="TreeGrafter"/>
</dbReference>
<protein>
    <recommendedName>
        <fullName evidence="7">Peptidase M48 domain-containing protein</fullName>
    </recommendedName>
</protein>
<accession>A0A9P6XVG8</accession>
<dbReference type="GO" id="GO:0046872">
    <property type="term" value="F:metal ion binding"/>
    <property type="evidence" value="ECO:0007669"/>
    <property type="project" value="UniProtKB-KW"/>
</dbReference>
<dbReference type="Pfam" id="PF01435">
    <property type="entry name" value="Peptidase_M48"/>
    <property type="match status" value="1"/>
</dbReference>
<dbReference type="GO" id="GO:0051603">
    <property type="term" value="P:proteolysis involved in protein catabolic process"/>
    <property type="evidence" value="ECO:0007669"/>
    <property type="project" value="TreeGrafter"/>
</dbReference>
<gene>
    <name evidence="8" type="ORF">G6F50_015939</name>
</gene>
<evidence type="ECO:0000313" key="9">
    <source>
        <dbReference type="Proteomes" id="UP000740926"/>
    </source>
</evidence>
<evidence type="ECO:0000256" key="1">
    <source>
        <dbReference type="ARBA" id="ARBA00022670"/>
    </source>
</evidence>
<evidence type="ECO:0000313" key="8">
    <source>
        <dbReference type="EMBL" id="KAG1533235.1"/>
    </source>
</evidence>
<proteinExistence type="inferred from homology"/>
<evidence type="ECO:0000256" key="2">
    <source>
        <dbReference type="ARBA" id="ARBA00022723"/>
    </source>
</evidence>
<dbReference type="EMBL" id="JAANIU010009380">
    <property type="protein sequence ID" value="KAG1533235.1"/>
    <property type="molecule type" value="Genomic_DNA"/>
</dbReference>
<evidence type="ECO:0000256" key="6">
    <source>
        <dbReference type="RuleBase" id="RU003983"/>
    </source>
</evidence>
<keyword evidence="5 6" id="KW-0482">Metalloprotease</keyword>
<dbReference type="InterPro" id="IPR001915">
    <property type="entry name" value="Peptidase_M48"/>
</dbReference>
<keyword evidence="1 6" id="KW-0645">Protease</keyword>
<evidence type="ECO:0000256" key="4">
    <source>
        <dbReference type="ARBA" id="ARBA00022833"/>
    </source>
</evidence>
<dbReference type="Gene3D" id="3.30.2010.10">
    <property type="entry name" value="Metalloproteases ('zincins'), catalytic domain"/>
    <property type="match status" value="1"/>
</dbReference>
<dbReference type="PANTHER" id="PTHR22726">
    <property type="entry name" value="METALLOENDOPEPTIDASE OMA1"/>
    <property type="match status" value="1"/>
</dbReference>
<keyword evidence="4 6" id="KW-0862">Zinc</keyword>
<keyword evidence="3 6" id="KW-0378">Hydrolase</keyword>
<comment type="similarity">
    <text evidence="6">Belongs to the peptidase M48 family.</text>
</comment>
<evidence type="ECO:0000256" key="5">
    <source>
        <dbReference type="ARBA" id="ARBA00023049"/>
    </source>
</evidence>
<dbReference type="GO" id="GO:0035438">
    <property type="term" value="F:cyclic-di-GMP binding"/>
    <property type="evidence" value="ECO:0007669"/>
    <property type="project" value="InterPro"/>
</dbReference>
<dbReference type="GO" id="GO:0004222">
    <property type="term" value="F:metalloendopeptidase activity"/>
    <property type="evidence" value="ECO:0007669"/>
    <property type="project" value="InterPro"/>
</dbReference>
<keyword evidence="9" id="KW-1185">Reference proteome</keyword>
<reference evidence="8 9" key="1">
    <citation type="journal article" date="2020" name="Microb. Genom.">
        <title>Genetic diversity of clinical and environmental Mucorales isolates obtained from an investigation of mucormycosis cases among solid organ transplant recipients.</title>
        <authorList>
            <person name="Nguyen M.H."/>
            <person name="Kaul D."/>
            <person name="Muto C."/>
            <person name="Cheng S.J."/>
            <person name="Richter R.A."/>
            <person name="Bruno V.M."/>
            <person name="Liu G."/>
            <person name="Beyhan S."/>
            <person name="Sundermann A.J."/>
            <person name="Mounaud S."/>
            <person name="Pasculle A.W."/>
            <person name="Nierman W.C."/>
            <person name="Driscoll E."/>
            <person name="Cumbie R."/>
            <person name="Clancy C.J."/>
            <person name="Dupont C.L."/>
        </authorList>
    </citation>
    <scope>NUCLEOTIDE SEQUENCE [LARGE SCALE GENOMIC DNA]</scope>
    <source>
        <strain evidence="8 9">GL24</strain>
    </source>
</reference>
<organism evidence="8 9">
    <name type="scientific">Rhizopus delemar</name>
    <dbReference type="NCBI Taxonomy" id="936053"/>
    <lineage>
        <taxon>Eukaryota</taxon>
        <taxon>Fungi</taxon>
        <taxon>Fungi incertae sedis</taxon>
        <taxon>Mucoromycota</taxon>
        <taxon>Mucoromycotina</taxon>
        <taxon>Mucoromycetes</taxon>
        <taxon>Mucorales</taxon>
        <taxon>Mucorineae</taxon>
        <taxon>Rhizopodaceae</taxon>
        <taxon>Rhizopus</taxon>
    </lineage>
</organism>
<dbReference type="CDD" id="cd07324">
    <property type="entry name" value="M48C_Oma1-like"/>
    <property type="match status" value="1"/>
</dbReference>
<evidence type="ECO:0000256" key="3">
    <source>
        <dbReference type="ARBA" id="ARBA00022801"/>
    </source>
</evidence>
<sequence length="144" mass="15787">MFGVRDPEINAFAMPGGFIGINTGLIVSSGSESELAAVVAHEIGHVVQRHIARGMTQQSQNGMLMLASVPLREDALYQLRFPLPMADGRQEAIDVGVHLLWSEPAHVPGQSWTGFRFLTLSREHRQLLRQWVGEDSDEGPVSTA</sequence>
<keyword evidence="2" id="KW-0479">Metal-binding</keyword>